<dbReference type="GO" id="GO:0005856">
    <property type="term" value="C:cytoskeleton"/>
    <property type="evidence" value="ECO:0007669"/>
    <property type="project" value="TreeGrafter"/>
</dbReference>
<dbReference type="InterPro" id="IPR051017">
    <property type="entry name" value="Aldolase-II_Adducin_sf"/>
</dbReference>
<evidence type="ECO:0000259" key="1">
    <source>
        <dbReference type="SMART" id="SM01007"/>
    </source>
</evidence>
<dbReference type="SMART" id="SM01007">
    <property type="entry name" value="Aldolase_II"/>
    <property type="match status" value="1"/>
</dbReference>
<proteinExistence type="predicted"/>
<gene>
    <name evidence="2" type="ORF">AMP9_3894</name>
</gene>
<dbReference type="NCBIfam" id="NF005451">
    <property type="entry name" value="PRK07044.1"/>
    <property type="match status" value="1"/>
</dbReference>
<organism evidence="2">
    <name type="scientific">plant metagenome</name>
    <dbReference type="NCBI Taxonomy" id="1297885"/>
    <lineage>
        <taxon>unclassified sequences</taxon>
        <taxon>metagenomes</taxon>
        <taxon>organismal metagenomes</taxon>
    </lineage>
</organism>
<dbReference type="PANTHER" id="PTHR10672">
    <property type="entry name" value="ADDUCIN"/>
    <property type="match status" value="1"/>
</dbReference>
<dbReference type="EMBL" id="CAADHY010000015">
    <property type="protein sequence ID" value="VFR21163.1"/>
    <property type="molecule type" value="Genomic_DNA"/>
</dbReference>
<dbReference type="AlphaFoldDB" id="A0A484P5Z8"/>
<dbReference type="GO" id="GO:0051015">
    <property type="term" value="F:actin filament binding"/>
    <property type="evidence" value="ECO:0007669"/>
    <property type="project" value="TreeGrafter"/>
</dbReference>
<reference evidence="2" key="1">
    <citation type="submission" date="2019-03" db="EMBL/GenBank/DDBJ databases">
        <authorList>
            <person name="Danneels B."/>
        </authorList>
    </citation>
    <scope>NUCLEOTIDE SEQUENCE</scope>
</reference>
<dbReference type="Gene3D" id="3.40.225.10">
    <property type="entry name" value="Class II aldolase/adducin N-terminal domain"/>
    <property type="match status" value="1"/>
</dbReference>
<feature type="domain" description="Class II aldolase/adducin N-terminal" evidence="1">
    <location>
        <begin position="21"/>
        <end position="201"/>
    </location>
</feature>
<dbReference type="InterPro" id="IPR036409">
    <property type="entry name" value="Aldolase_II/adducin_N_sf"/>
</dbReference>
<dbReference type="InterPro" id="IPR001303">
    <property type="entry name" value="Aldolase_II/adducin_N"/>
</dbReference>
<sequence length="257" mass="28299">MSNPQAPLRGQVSDAEWRTRVALAASYRLMAAAGVEDLTYNHLSARVPDAPDTYLIKGERQLFNQVTASSLVKYDFRGNKLSDTADSVSRGGQVIHAGILEAREDINAVFHTHTTANLGVSMQKAGLLPLNQHALRVYSRTANHPFRGFEFDDESRKVLVDSLKGKYFLLMRNHGALICGRTIPEAYVEHHNFEFACRAQVAALTAGGVDQLVIPPDEVVQYATAQVEKFLSVITEDGRDWGALLKQAYALDPGFAL</sequence>
<accession>A0A484P5Z8</accession>
<name>A0A484P5Z8_9ZZZZ</name>
<protein>
    <submittedName>
        <fullName evidence="2">Ribulose-5-phosphate 4-epimerase and related epimerases and aldolases</fullName>
    </submittedName>
</protein>
<dbReference type="PANTHER" id="PTHR10672:SF3">
    <property type="entry name" value="PROTEIN HU-LI TAI SHAO"/>
    <property type="match status" value="1"/>
</dbReference>
<dbReference type="SUPFAM" id="SSF53639">
    <property type="entry name" value="AraD/HMP-PK domain-like"/>
    <property type="match status" value="1"/>
</dbReference>
<evidence type="ECO:0000313" key="2">
    <source>
        <dbReference type="EMBL" id="VFR21163.1"/>
    </source>
</evidence>
<dbReference type="Pfam" id="PF00596">
    <property type="entry name" value="Aldolase_II"/>
    <property type="match status" value="1"/>
</dbReference>